<name>A0AA88L5E5_ARTSF</name>
<sequence length="73" mass="8133">MARKSIESFMLKSRLCLATPRGLPTRLNPNTGKFTTINLAFADPSLFNKCTAYAPDQDVLISDHQSILIHLND</sequence>
<dbReference type="InterPro" id="IPR036691">
    <property type="entry name" value="Endo/exonu/phosph_ase_sf"/>
</dbReference>
<dbReference type="AlphaFoldDB" id="A0AA88L5E5"/>
<accession>A0AA88L5E5</accession>
<organism evidence="1 2">
    <name type="scientific">Artemia franciscana</name>
    <name type="common">Brine shrimp</name>
    <name type="synonym">Artemia sanfranciscana</name>
    <dbReference type="NCBI Taxonomy" id="6661"/>
    <lineage>
        <taxon>Eukaryota</taxon>
        <taxon>Metazoa</taxon>
        <taxon>Ecdysozoa</taxon>
        <taxon>Arthropoda</taxon>
        <taxon>Crustacea</taxon>
        <taxon>Branchiopoda</taxon>
        <taxon>Anostraca</taxon>
        <taxon>Artemiidae</taxon>
        <taxon>Artemia</taxon>
    </lineage>
</organism>
<dbReference type="Proteomes" id="UP001187531">
    <property type="component" value="Unassembled WGS sequence"/>
</dbReference>
<evidence type="ECO:0000313" key="2">
    <source>
        <dbReference type="Proteomes" id="UP001187531"/>
    </source>
</evidence>
<evidence type="ECO:0008006" key="3">
    <source>
        <dbReference type="Google" id="ProtNLM"/>
    </source>
</evidence>
<keyword evidence="2" id="KW-1185">Reference proteome</keyword>
<proteinExistence type="predicted"/>
<dbReference type="SUPFAM" id="SSF56219">
    <property type="entry name" value="DNase I-like"/>
    <property type="match status" value="1"/>
</dbReference>
<dbReference type="EMBL" id="JAVRJZ010000014">
    <property type="protein sequence ID" value="KAK2713564.1"/>
    <property type="molecule type" value="Genomic_DNA"/>
</dbReference>
<protein>
    <recommendedName>
        <fullName evidence="3">Endonuclease/exonuclease/phosphatase domain-containing protein</fullName>
    </recommendedName>
</protein>
<reference evidence="1" key="1">
    <citation type="submission" date="2023-07" db="EMBL/GenBank/DDBJ databases">
        <title>Chromosome-level genome assembly of Artemia franciscana.</title>
        <authorList>
            <person name="Jo E."/>
        </authorList>
    </citation>
    <scope>NUCLEOTIDE SEQUENCE</scope>
    <source>
        <tissue evidence="1">Whole body</tissue>
    </source>
</reference>
<dbReference type="Gene3D" id="3.60.10.10">
    <property type="entry name" value="Endonuclease/exonuclease/phosphatase"/>
    <property type="match status" value="1"/>
</dbReference>
<gene>
    <name evidence="1" type="ORF">QYM36_009443</name>
</gene>
<evidence type="ECO:0000313" key="1">
    <source>
        <dbReference type="EMBL" id="KAK2713564.1"/>
    </source>
</evidence>
<comment type="caution">
    <text evidence="1">The sequence shown here is derived from an EMBL/GenBank/DDBJ whole genome shotgun (WGS) entry which is preliminary data.</text>
</comment>